<proteinExistence type="predicted"/>
<comment type="caution">
    <text evidence="3">The sequence shown here is derived from an EMBL/GenBank/DDBJ whole genome shotgun (WGS) entry which is preliminary data.</text>
</comment>
<name>A0ABT6MSU8_9GAMM</name>
<dbReference type="RefSeq" id="WP_280942900.1">
    <property type="nucleotide sequence ID" value="NZ_JARYGX010000021.1"/>
</dbReference>
<evidence type="ECO:0000256" key="1">
    <source>
        <dbReference type="SAM" id="MobiDB-lite"/>
    </source>
</evidence>
<dbReference type="Proteomes" id="UP001160550">
    <property type="component" value="Unassembled WGS sequence"/>
</dbReference>
<evidence type="ECO:0000256" key="2">
    <source>
        <dbReference type="SAM" id="SignalP"/>
    </source>
</evidence>
<evidence type="ECO:0000313" key="4">
    <source>
        <dbReference type="Proteomes" id="UP001160550"/>
    </source>
</evidence>
<organism evidence="3 4">
    <name type="scientific">Luteimonas composti</name>
    <dbReference type="NCBI Taxonomy" id="398257"/>
    <lineage>
        <taxon>Bacteria</taxon>
        <taxon>Pseudomonadati</taxon>
        <taxon>Pseudomonadota</taxon>
        <taxon>Gammaproteobacteria</taxon>
        <taxon>Lysobacterales</taxon>
        <taxon>Lysobacteraceae</taxon>
        <taxon>Luteimonas</taxon>
    </lineage>
</organism>
<sequence>MRILLLAACLLPAPATLAQDAAPAPPAPPASAADATDLEPVRVIGRRPDPFGFRNPVEAEGTAFSRDWDEPPSIEEIGLRGGIVQIGINKGLELAAKGIRSLPYWQDQVIGAQARPPPLDEAQLARAARLRGADARPGGEGANPREITPPH</sequence>
<dbReference type="EMBL" id="JARYGX010000021">
    <property type="protein sequence ID" value="MDH7453689.1"/>
    <property type="molecule type" value="Genomic_DNA"/>
</dbReference>
<protein>
    <submittedName>
        <fullName evidence="3">Uncharacterized protein</fullName>
    </submittedName>
</protein>
<keyword evidence="2" id="KW-0732">Signal</keyword>
<feature type="chain" id="PRO_5047177316" evidence="2">
    <location>
        <begin position="19"/>
        <end position="151"/>
    </location>
</feature>
<keyword evidence="4" id="KW-1185">Reference proteome</keyword>
<accession>A0ABT6MSU8</accession>
<reference evidence="3" key="2">
    <citation type="submission" date="2023-04" db="EMBL/GenBank/DDBJ databases">
        <authorList>
            <person name="Sun J.-Q."/>
        </authorList>
    </citation>
    <scope>NUCLEOTIDE SEQUENCE</scope>
    <source>
        <strain evidence="3">CC-YY355</strain>
    </source>
</reference>
<feature type="region of interest" description="Disordered" evidence="1">
    <location>
        <begin position="126"/>
        <end position="151"/>
    </location>
</feature>
<reference evidence="3" key="1">
    <citation type="journal article" date="2007" name="Int. J. Syst. Evol. Microbiol.">
        <title>Luteimonas composti sp. nov., a moderately thermophilic bacterium isolated from food waste.</title>
        <authorList>
            <person name="Young C.C."/>
            <person name="Kampfer P."/>
            <person name="Chen W.M."/>
            <person name="Yen W.S."/>
            <person name="Arun A.B."/>
            <person name="Lai W.A."/>
            <person name="Shen F.T."/>
            <person name="Rekha P.D."/>
            <person name="Lin K.Y."/>
            <person name="Chou J.H."/>
        </authorList>
    </citation>
    <scope>NUCLEOTIDE SEQUENCE</scope>
    <source>
        <strain evidence="3">CC-YY355</strain>
    </source>
</reference>
<feature type="signal peptide" evidence="2">
    <location>
        <begin position="1"/>
        <end position="18"/>
    </location>
</feature>
<feature type="region of interest" description="Disordered" evidence="1">
    <location>
        <begin position="19"/>
        <end position="38"/>
    </location>
</feature>
<evidence type="ECO:0000313" key="3">
    <source>
        <dbReference type="EMBL" id="MDH7453689.1"/>
    </source>
</evidence>
<gene>
    <name evidence="3" type="ORF">QF205_11500</name>
</gene>